<dbReference type="AlphaFoldDB" id="A0AAD6Z5A6"/>
<protein>
    <submittedName>
        <fullName evidence="3">Uncharacterized protein</fullName>
    </submittedName>
</protein>
<dbReference type="Proteomes" id="UP001218218">
    <property type="component" value="Unassembled WGS sequence"/>
</dbReference>
<feature type="coiled-coil region" evidence="1">
    <location>
        <begin position="364"/>
        <end position="520"/>
    </location>
</feature>
<evidence type="ECO:0000313" key="4">
    <source>
        <dbReference type="Proteomes" id="UP001218218"/>
    </source>
</evidence>
<sequence>MSSRNCCDSHFAGLYFVDSEWAKWKESEANGRRQGPDRLIFNGYAQFWTQLSRDMTSRARGASANLDGCWVQNLSKCSGWKHTAWLHGQRGVPQDQIPSIISGKATQYVTIFSKSDTGEWVPSRQSLMRHSALSSSPHPVVAATRNGRPSGLDGAAVGGGVCGPARQGGIDQHIVSIDANGSKAEEIHNRLVLVHGKQGFLAILCQSSDEDGIPGGWGLSSLQSYPLTPSPCRLSSCVKLDCGVTNIEVFFPERVRKEGSYTSHIPTAIILRFKDGHDSPPIRTGIPPNSRSAASKNDDTPGVRSLATVLFVQVNQNLNSAGTMMHPLIPSHPYNPVSKMVNILHPLSPATDAAAREGAAAEAAAQAEREADQRALEAQQAAADAEARAVKAAAQLEVAADGVAVSVEESKDAAAIEKEIKAKEEAVKKAEAATAKAEAKSAAAKAKAAAKEAAALERAKAEYEKEVEHLTKLAAQKRDDAIKAAGAELTKAVTNASIIRRKEEASAQSARAKADEAAARARLEAEKSAWKGICFLGGVDCVPTNFVGAYEERQSAEKDAEKAFAKAAKLATAEREKAEKEAEVVRKAAIKAILAKRDKAFLAAEDAKSHVEREVEREEAAANNLKAGEAEGVQLPQTMVEWLGSFIWGGRGLAPETEGAAK</sequence>
<evidence type="ECO:0000256" key="1">
    <source>
        <dbReference type="SAM" id="Coils"/>
    </source>
</evidence>
<dbReference type="EMBL" id="JARIHO010000087">
    <property type="protein sequence ID" value="KAJ7307802.1"/>
    <property type="molecule type" value="Genomic_DNA"/>
</dbReference>
<evidence type="ECO:0000313" key="3">
    <source>
        <dbReference type="EMBL" id="KAJ7307802.1"/>
    </source>
</evidence>
<comment type="caution">
    <text evidence="3">The sequence shown here is derived from an EMBL/GenBank/DDBJ whole genome shotgun (WGS) entry which is preliminary data.</text>
</comment>
<keyword evidence="4" id="KW-1185">Reference proteome</keyword>
<evidence type="ECO:0000256" key="2">
    <source>
        <dbReference type="SAM" id="MobiDB-lite"/>
    </source>
</evidence>
<organism evidence="3 4">
    <name type="scientific">Mycena albidolilacea</name>
    <dbReference type="NCBI Taxonomy" id="1033008"/>
    <lineage>
        <taxon>Eukaryota</taxon>
        <taxon>Fungi</taxon>
        <taxon>Dikarya</taxon>
        <taxon>Basidiomycota</taxon>
        <taxon>Agaricomycotina</taxon>
        <taxon>Agaricomycetes</taxon>
        <taxon>Agaricomycetidae</taxon>
        <taxon>Agaricales</taxon>
        <taxon>Marasmiineae</taxon>
        <taxon>Mycenaceae</taxon>
        <taxon>Mycena</taxon>
    </lineage>
</organism>
<proteinExistence type="predicted"/>
<feature type="region of interest" description="Disordered" evidence="2">
    <location>
        <begin position="279"/>
        <end position="300"/>
    </location>
</feature>
<gene>
    <name evidence="3" type="ORF">DFH08DRAFT_944542</name>
</gene>
<accession>A0AAD6Z5A6</accession>
<name>A0AAD6Z5A6_9AGAR</name>
<feature type="coiled-coil region" evidence="1">
    <location>
        <begin position="568"/>
        <end position="628"/>
    </location>
</feature>
<reference evidence="3" key="1">
    <citation type="submission" date="2023-03" db="EMBL/GenBank/DDBJ databases">
        <title>Massive genome expansion in bonnet fungi (Mycena s.s.) driven by repeated elements and novel gene families across ecological guilds.</title>
        <authorList>
            <consortium name="Lawrence Berkeley National Laboratory"/>
            <person name="Harder C.B."/>
            <person name="Miyauchi S."/>
            <person name="Viragh M."/>
            <person name="Kuo A."/>
            <person name="Thoen E."/>
            <person name="Andreopoulos B."/>
            <person name="Lu D."/>
            <person name="Skrede I."/>
            <person name="Drula E."/>
            <person name="Henrissat B."/>
            <person name="Morin E."/>
            <person name="Kohler A."/>
            <person name="Barry K."/>
            <person name="LaButti K."/>
            <person name="Morin E."/>
            <person name="Salamov A."/>
            <person name="Lipzen A."/>
            <person name="Mereny Z."/>
            <person name="Hegedus B."/>
            <person name="Baldrian P."/>
            <person name="Stursova M."/>
            <person name="Weitz H."/>
            <person name="Taylor A."/>
            <person name="Grigoriev I.V."/>
            <person name="Nagy L.G."/>
            <person name="Martin F."/>
            <person name="Kauserud H."/>
        </authorList>
    </citation>
    <scope>NUCLEOTIDE SEQUENCE</scope>
    <source>
        <strain evidence="3">CBHHK002</strain>
    </source>
</reference>
<keyword evidence="1" id="KW-0175">Coiled coil</keyword>